<reference evidence="2" key="2">
    <citation type="submission" date="2013-04" db="UniProtKB">
        <authorList>
            <consortium name="EnsemblPlants"/>
        </authorList>
    </citation>
    <scope>IDENTIFICATION</scope>
</reference>
<evidence type="ECO:0000313" key="2">
    <source>
        <dbReference type="EnsemblPlants" id="OB01G31500.1"/>
    </source>
</evidence>
<feature type="region of interest" description="Disordered" evidence="1">
    <location>
        <begin position="21"/>
        <end position="56"/>
    </location>
</feature>
<protein>
    <submittedName>
        <fullName evidence="2">Uncharacterized protein</fullName>
    </submittedName>
</protein>
<dbReference type="HOGENOM" id="CLU_944517_0_0_1"/>
<reference evidence="2" key="1">
    <citation type="journal article" date="2013" name="Nat. Commun.">
        <title>Whole-genome sequencing of Oryza brachyantha reveals mechanisms underlying Oryza genome evolution.</title>
        <authorList>
            <person name="Chen J."/>
            <person name="Huang Q."/>
            <person name="Gao D."/>
            <person name="Wang J."/>
            <person name="Lang Y."/>
            <person name="Liu T."/>
            <person name="Li B."/>
            <person name="Bai Z."/>
            <person name="Luis Goicoechea J."/>
            <person name="Liang C."/>
            <person name="Chen C."/>
            <person name="Zhang W."/>
            <person name="Sun S."/>
            <person name="Liao Y."/>
            <person name="Zhang X."/>
            <person name="Yang L."/>
            <person name="Song C."/>
            <person name="Wang M."/>
            <person name="Shi J."/>
            <person name="Liu G."/>
            <person name="Liu J."/>
            <person name="Zhou H."/>
            <person name="Zhou W."/>
            <person name="Yu Q."/>
            <person name="An N."/>
            <person name="Chen Y."/>
            <person name="Cai Q."/>
            <person name="Wang B."/>
            <person name="Liu B."/>
            <person name="Min J."/>
            <person name="Huang Y."/>
            <person name="Wu H."/>
            <person name="Li Z."/>
            <person name="Zhang Y."/>
            <person name="Yin Y."/>
            <person name="Song W."/>
            <person name="Jiang J."/>
            <person name="Jackson S.A."/>
            <person name="Wing R.A."/>
            <person name="Wang J."/>
            <person name="Chen M."/>
        </authorList>
    </citation>
    <scope>NUCLEOTIDE SEQUENCE [LARGE SCALE GENOMIC DNA]</scope>
    <source>
        <strain evidence="2">cv. IRGC 101232</strain>
    </source>
</reference>
<dbReference type="AlphaFoldDB" id="J3L1P4"/>
<feature type="region of interest" description="Disordered" evidence="1">
    <location>
        <begin position="167"/>
        <end position="198"/>
    </location>
</feature>
<name>J3L1P4_ORYBR</name>
<keyword evidence="3" id="KW-1185">Reference proteome</keyword>
<sequence>MRRDDDDLLGQGPCHFTLQRFPDSVDGASPGRGNMGGSQCFSGRPNGSAGGLQHQASRCAAMRPPLMATKELGKMTMMPLKATKIMEGSRRLLIGECEDNARRQRSRREFSNRAKASAKQPVGCSSPTASTGPVYWAGPRWASLMPPLAAWAGPSWSQRLLLEQLGRRKESPTSMRPKKLRTSCHSGAPTPTRPRQFNPTLPALVTNFIDSIISSPVPSVLGRLPTLVPFAKAPRKIIPQDFTPHCSARINNQGTGACKHVVSKAQQVMMKKLGVDAGEDNTDTEAAACYASLFC</sequence>
<proteinExistence type="predicted"/>
<feature type="compositionally biased region" description="Basic and acidic residues" evidence="1">
    <location>
        <begin position="99"/>
        <end position="112"/>
    </location>
</feature>
<organism evidence="2">
    <name type="scientific">Oryza brachyantha</name>
    <name type="common">malo sina</name>
    <dbReference type="NCBI Taxonomy" id="4533"/>
    <lineage>
        <taxon>Eukaryota</taxon>
        <taxon>Viridiplantae</taxon>
        <taxon>Streptophyta</taxon>
        <taxon>Embryophyta</taxon>
        <taxon>Tracheophyta</taxon>
        <taxon>Spermatophyta</taxon>
        <taxon>Magnoliopsida</taxon>
        <taxon>Liliopsida</taxon>
        <taxon>Poales</taxon>
        <taxon>Poaceae</taxon>
        <taxon>BOP clade</taxon>
        <taxon>Oryzoideae</taxon>
        <taxon>Oryzeae</taxon>
        <taxon>Oryzinae</taxon>
        <taxon>Oryza</taxon>
    </lineage>
</organism>
<feature type="region of interest" description="Disordered" evidence="1">
    <location>
        <begin position="97"/>
        <end position="129"/>
    </location>
</feature>
<evidence type="ECO:0000313" key="3">
    <source>
        <dbReference type="Proteomes" id="UP000006038"/>
    </source>
</evidence>
<dbReference type="Proteomes" id="UP000006038">
    <property type="component" value="Chromosome 1"/>
</dbReference>
<dbReference type="Gramene" id="OB01G31500.1">
    <property type="protein sequence ID" value="OB01G31500.1"/>
    <property type="gene ID" value="OB01G31500"/>
</dbReference>
<dbReference type="EnsemblPlants" id="OB01G31500.1">
    <property type="protein sequence ID" value="OB01G31500.1"/>
    <property type="gene ID" value="OB01G31500"/>
</dbReference>
<accession>J3L1P4</accession>
<evidence type="ECO:0000256" key="1">
    <source>
        <dbReference type="SAM" id="MobiDB-lite"/>
    </source>
</evidence>